<dbReference type="FunFam" id="3.40.605.10:FF:000007">
    <property type="entry name" value="NAD/NADP-dependent betaine aldehyde dehydrogenase"/>
    <property type="match status" value="1"/>
</dbReference>
<dbReference type="PANTHER" id="PTHR11699">
    <property type="entry name" value="ALDEHYDE DEHYDROGENASE-RELATED"/>
    <property type="match status" value="1"/>
</dbReference>
<dbReference type="Pfam" id="PF00171">
    <property type="entry name" value="Aldedh"/>
    <property type="match status" value="1"/>
</dbReference>
<evidence type="ECO:0000313" key="7">
    <source>
        <dbReference type="Proteomes" id="UP000197065"/>
    </source>
</evidence>
<dbReference type="InterPro" id="IPR015590">
    <property type="entry name" value="Aldehyde_DH_dom"/>
</dbReference>
<organism evidence="6 7">
    <name type="scientific">Arboricoccus pini</name>
    <dbReference type="NCBI Taxonomy" id="1963835"/>
    <lineage>
        <taxon>Bacteria</taxon>
        <taxon>Pseudomonadati</taxon>
        <taxon>Pseudomonadota</taxon>
        <taxon>Alphaproteobacteria</taxon>
        <taxon>Geminicoccales</taxon>
        <taxon>Geminicoccaceae</taxon>
        <taxon>Arboricoccus</taxon>
    </lineage>
</organism>
<dbReference type="EMBL" id="FYEH01000001">
    <property type="protein sequence ID" value="SNB52611.1"/>
    <property type="molecule type" value="Genomic_DNA"/>
</dbReference>
<evidence type="ECO:0000256" key="1">
    <source>
        <dbReference type="ARBA" id="ARBA00009986"/>
    </source>
</evidence>
<evidence type="ECO:0000313" key="6">
    <source>
        <dbReference type="EMBL" id="SNB52611.1"/>
    </source>
</evidence>
<feature type="active site" evidence="3">
    <location>
        <position position="272"/>
    </location>
</feature>
<dbReference type="GO" id="GO:0016620">
    <property type="term" value="F:oxidoreductase activity, acting on the aldehyde or oxo group of donors, NAD or NADP as acceptor"/>
    <property type="evidence" value="ECO:0007669"/>
    <property type="project" value="InterPro"/>
</dbReference>
<name>A0A212PZU1_9PROT</name>
<dbReference type="InterPro" id="IPR016163">
    <property type="entry name" value="Ald_DH_C"/>
</dbReference>
<sequence length="500" mass="52562">MGNMAPFDRQAYLDDAAKAFLAHRPKMLIGGDLVDSASGKTFATYDPATGLPIVEVPEADTADVDLAVRAANKAFLGAWGRTKPSERTRLIWRLAELLEQNAEEFAQLESLDTGKPITFARAADIPITIEALRYTAGWATKIAGQATPVSLPGEHLSYTLREPVGVVAAIVPWNFPLTAAMWKLAPALAAGCTIVLKAAEQTPLTALRFAELVLECGLPAGTVNILTGFGETAGAAMAAHPGVDKISFTGSTEVGRLILKAAAGNLKKVTLELGGKSPVILFPDADLSRASKGIASAIFGNQGQVCSAGSMLYAHRSVLDKVLEGVTAIAENLKVGYGLDPATELGPLISKEQFTRVMGFIEAGRKEGGNVVTGGSAADTGYFVQPTILADTNPAMTVVREEIFGPVLCVQSFDDEDLDAIAARANATVYGLAASVWTRDVSVAHKMAARIRAGTVWINTHGPTDNAVPFGGYKHSGWGRELGADAINSYTEIKSVIAAL</sequence>
<keyword evidence="2 4" id="KW-0560">Oxidoreductase</keyword>
<evidence type="ECO:0000256" key="2">
    <source>
        <dbReference type="ARBA" id="ARBA00023002"/>
    </source>
</evidence>
<dbReference type="InterPro" id="IPR016161">
    <property type="entry name" value="Ald_DH/histidinol_DH"/>
</dbReference>
<dbReference type="PROSITE" id="PS00687">
    <property type="entry name" value="ALDEHYDE_DEHYDR_GLU"/>
    <property type="match status" value="1"/>
</dbReference>
<evidence type="ECO:0000256" key="4">
    <source>
        <dbReference type="RuleBase" id="RU003345"/>
    </source>
</evidence>
<dbReference type="Gene3D" id="3.40.605.10">
    <property type="entry name" value="Aldehyde Dehydrogenase, Chain A, domain 1"/>
    <property type="match status" value="1"/>
</dbReference>
<feature type="domain" description="Aldehyde dehydrogenase" evidence="5">
    <location>
        <begin position="34"/>
        <end position="496"/>
    </location>
</feature>
<dbReference type="SUPFAM" id="SSF53720">
    <property type="entry name" value="ALDH-like"/>
    <property type="match status" value="1"/>
</dbReference>
<keyword evidence="7" id="KW-1185">Reference proteome</keyword>
<comment type="similarity">
    <text evidence="1 4">Belongs to the aldehyde dehydrogenase family.</text>
</comment>
<dbReference type="Gene3D" id="3.40.309.10">
    <property type="entry name" value="Aldehyde Dehydrogenase, Chain A, domain 2"/>
    <property type="match status" value="1"/>
</dbReference>
<dbReference type="InterPro" id="IPR016162">
    <property type="entry name" value="Ald_DH_N"/>
</dbReference>
<dbReference type="AlphaFoldDB" id="A0A212PZU1"/>
<proteinExistence type="inferred from homology"/>
<gene>
    <name evidence="6" type="ORF">SAMN07250955_101282</name>
</gene>
<accession>A0A212PZU1</accession>
<dbReference type="FunFam" id="3.40.309.10:FF:000012">
    <property type="entry name" value="Betaine aldehyde dehydrogenase"/>
    <property type="match status" value="1"/>
</dbReference>
<protein>
    <submittedName>
        <fullName evidence="6">Aldehyde dehydrogenase (Acceptor)</fullName>
    </submittedName>
</protein>
<dbReference type="PROSITE" id="PS00070">
    <property type="entry name" value="ALDEHYDE_DEHYDR_CYS"/>
    <property type="match status" value="1"/>
</dbReference>
<dbReference type="Proteomes" id="UP000197065">
    <property type="component" value="Unassembled WGS sequence"/>
</dbReference>
<dbReference type="InterPro" id="IPR029510">
    <property type="entry name" value="Ald_DH_CS_GLU"/>
</dbReference>
<evidence type="ECO:0000259" key="5">
    <source>
        <dbReference type="Pfam" id="PF00171"/>
    </source>
</evidence>
<reference evidence="6 7" key="1">
    <citation type="submission" date="2017-06" db="EMBL/GenBank/DDBJ databases">
        <authorList>
            <person name="Kim H.J."/>
            <person name="Triplett B.A."/>
        </authorList>
    </citation>
    <scope>NUCLEOTIDE SEQUENCE [LARGE SCALE GENOMIC DNA]</scope>
    <source>
        <strain evidence="6 7">B29T1</strain>
    </source>
</reference>
<evidence type="ECO:0000256" key="3">
    <source>
        <dbReference type="PROSITE-ProRule" id="PRU10007"/>
    </source>
</evidence>
<dbReference type="InterPro" id="IPR016160">
    <property type="entry name" value="Ald_DH_CS_CYS"/>
</dbReference>